<proteinExistence type="predicted"/>
<dbReference type="InParanoid" id="A0A078B6H3"/>
<feature type="region of interest" description="Disordered" evidence="1">
    <location>
        <begin position="517"/>
        <end position="597"/>
    </location>
</feature>
<feature type="region of interest" description="Disordered" evidence="1">
    <location>
        <begin position="116"/>
        <end position="142"/>
    </location>
</feature>
<feature type="compositionally biased region" description="Polar residues" evidence="1">
    <location>
        <begin position="536"/>
        <end position="549"/>
    </location>
</feature>
<dbReference type="EMBL" id="CCKQ01018036">
    <property type="protein sequence ID" value="CDW89974.1"/>
    <property type="molecule type" value="Genomic_DNA"/>
</dbReference>
<feature type="compositionally biased region" description="Basic residues" evidence="1">
    <location>
        <begin position="524"/>
        <end position="535"/>
    </location>
</feature>
<feature type="compositionally biased region" description="Basic residues" evidence="1">
    <location>
        <begin position="116"/>
        <end position="125"/>
    </location>
</feature>
<dbReference type="AlphaFoldDB" id="A0A078B6H3"/>
<sequence>MKVSKIESKTLQKVSNFDQINNKHQEWKEKFRQEGRNALQNDKVPFDDAKRPLNWTSITRSILNQHAPEHQIFVKKESPKIDKTSANDDQDQNEDMYELKEKSSLKYHKRHTKFRFNLHRHHKSNDKRNTQDQQASKSSKNQCNVKGSIVLIEDDPDYILPEKLTSLKNDIDKLVADQNISRQYFERFKREREEKIQALKRRNLSLQRVNIDDAVLGNNYHQIKHNDHDSIEIDLKAIEETTKIDDSKDNNSKFVKQKSLMAEQRQIEYSEYLLNRSSLANFKFENSLKFKARQQIMGYLESFDKITKQNSTNASSNQVNFPLIYNNNYSNTSFDKRRVRPVTQYGEGQLYDQNQSQDLQYAQSNFKIQKIRRIHSNSTAESPIPANKSHGQIKSFAQQFQAKQLSKLIERILRNNSMESKEQLLMNDYKSQSIIEVNENEAGDTSFKLRRRKLREKQTKYLTQGSIVIDQNPYNSTQVSARGQKIRIKKTQYISPGQIKISLTDVLEPQMKLVEKLTRDGCRKQSRSKSPHKKTTMTTPDLFSKYSQDASRKNSKQQSEKISPKFKSNQGFSTTYSQFNISKKQDSPQKLKYDSKL</sequence>
<gene>
    <name evidence="2" type="primary">Contig3816.g4081</name>
    <name evidence="2" type="ORF">STYLEM_19114</name>
</gene>
<reference evidence="2 3" key="1">
    <citation type="submission" date="2014-06" db="EMBL/GenBank/DDBJ databases">
        <authorList>
            <person name="Swart Estienne"/>
        </authorList>
    </citation>
    <scope>NUCLEOTIDE SEQUENCE [LARGE SCALE GENOMIC DNA]</scope>
    <source>
        <strain evidence="2 3">130c</strain>
    </source>
</reference>
<feature type="compositionally biased region" description="Basic and acidic residues" evidence="1">
    <location>
        <begin position="583"/>
        <end position="597"/>
    </location>
</feature>
<feature type="region of interest" description="Disordered" evidence="1">
    <location>
        <begin position="76"/>
        <end position="95"/>
    </location>
</feature>
<evidence type="ECO:0000256" key="1">
    <source>
        <dbReference type="SAM" id="MobiDB-lite"/>
    </source>
</evidence>
<dbReference type="Proteomes" id="UP000039865">
    <property type="component" value="Unassembled WGS sequence"/>
</dbReference>
<accession>A0A078B6H3</accession>
<keyword evidence="3" id="KW-1185">Reference proteome</keyword>
<protein>
    <submittedName>
        <fullName evidence="2">Uncharacterized protein</fullName>
    </submittedName>
</protein>
<name>A0A078B6H3_STYLE</name>
<feature type="compositionally biased region" description="Polar residues" evidence="1">
    <location>
        <begin position="564"/>
        <end position="582"/>
    </location>
</feature>
<feature type="compositionally biased region" description="Basic and acidic residues" evidence="1">
    <location>
        <begin position="76"/>
        <end position="86"/>
    </location>
</feature>
<evidence type="ECO:0000313" key="2">
    <source>
        <dbReference type="EMBL" id="CDW89974.1"/>
    </source>
</evidence>
<evidence type="ECO:0000313" key="3">
    <source>
        <dbReference type="Proteomes" id="UP000039865"/>
    </source>
</evidence>
<organism evidence="2 3">
    <name type="scientific">Stylonychia lemnae</name>
    <name type="common">Ciliate</name>
    <dbReference type="NCBI Taxonomy" id="5949"/>
    <lineage>
        <taxon>Eukaryota</taxon>
        <taxon>Sar</taxon>
        <taxon>Alveolata</taxon>
        <taxon>Ciliophora</taxon>
        <taxon>Intramacronucleata</taxon>
        <taxon>Spirotrichea</taxon>
        <taxon>Stichotrichia</taxon>
        <taxon>Sporadotrichida</taxon>
        <taxon>Oxytrichidae</taxon>
        <taxon>Stylonychinae</taxon>
        <taxon>Stylonychia</taxon>
    </lineage>
</organism>
<feature type="compositionally biased region" description="Polar residues" evidence="1">
    <location>
        <begin position="131"/>
        <end position="142"/>
    </location>
</feature>